<evidence type="ECO:0000313" key="1">
    <source>
        <dbReference type="EMBL" id="MBA0851827.1"/>
    </source>
</evidence>
<gene>
    <name evidence="1" type="ORF">Goshw_027005</name>
</gene>
<organism evidence="1 2">
    <name type="scientific">Gossypium schwendimanii</name>
    <name type="common">Cotton</name>
    <dbReference type="NCBI Taxonomy" id="34291"/>
    <lineage>
        <taxon>Eukaryota</taxon>
        <taxon>Viridiplantae</taxon>
        <taxon>Streptophyta</taxon>
        <taxon>Embryophyta</taxon>
        <taxon>Tracheophyta</taxon>
        <taxon>Spermatophyta</taxon>
        <taxon>Magnoliopsida</taxon>
        <taxon>eudicotyledons</taxon>
        <taxon>Gunneridae</taxon>
        <taxon>Pentapetalae</taxon>
        <taxon>rosids</taxon>
        <taxon>malvids</taxon>
        <taxon>Malvales</taxon>
        <taxon>Malvaceae</taxon>
        <taxon>Malvoideae</taxon>
        <taxon>Gossypium</taxon>
    </lineage>
</organism>
<evidence type="ECO:0000313" key="2">
    <source>
        <dbReference type="Proteomes" id="UP000593576"/>
    </source>
</evidence>
<proteinExistence type="predicted"/>
<protein>
    <submittedName>
        <fullName evidence="1">Uncharacterized protein</fullName>
    </submittedName>
</protein>
<dbReference type="AlphaFoldDB" id="A0A7J9KZG8"/>
<accession>A0A7J9KZG8</accession>
<reference evidence="1 2" key="1">
    <citation type="journal article" date="2019" name="Genome Biol. Evol.">
        <title>Insights into the evolution of the New World diploid cottons (Gossypium, subgenus Houzingenia) based on genome sequencing.</title>
        <authorList>
            <person name="Grover C.E."/>
            <person name="Arick M.A. 2nd"/>
            <person name="Thrash A."/>
            <person name="Conover J.L."/>
            <person name="Sanders W.S."/>
            <person name="Peterson D.G."/>
            <person name="Frelichowski J.E."/>
            <person name="Scheffler J.A."/>
            <person name="Scheffler B.E."/>
            <person name="Wendel J.F."/>
        </authorList>
    </citation>
    <scope>NUCLEOTIDE SEQUENCE [LARGE SCALE GENOMIC DNA]</scope>
    <source>
        <strain evidence="1">1</strain>
        <tissue evidence="1">Leaf</tissue>
    </source>
</reference>
<keyword evidence="2" id="KW-1185">Reference proteome</keyword>
<sequence length="21" mass="2472">MLYLQDRRPVDMVFNPLGVAH</sequence>
<dbReference type="Proteomes" id="UP000593576">
    <property type="component" value="Unassembled WGS sequence"/>
</dbReference>
<dbReference type="EMBL" id="JABFAF010000003">
    <property type="protein sequence ID" value="MBA0851827.1"/>
    <property type="molecule type" value="Genomic_DNA"/>
</dbReference>
<name>A0A7J9KZG8_GOSSC</name>
<comment type="caution">
    <text evidence="1">The sequence shown here is derived from an EMBL/GenBank/DDBJ whole genome shotgun (WGS) entry which is preliminary data.</text>
</comment>